<dbReference type="InterPro" id="IPR056445">
    <property type="entry name" value="TPR_HPS5"/>
</dbReference>
<evidence type="ECO:0000313" key="5">
    <source>
        <dbReference type="RefSeq" id="XP_013773737.2"/>
    </source>
</evidence>
<gene>
    <name evidence="5" type="primary">LOC106458744</name>
</gene>
<reference evidence="5" key="1">
    <citation type="submission" date="2025-08" db="UniProtKB">
        <authorList>
            <consortium name="RefSeq"/>
        </authorList>
    </citation>
    <scope>IDENTIFICATION</scope>
    <source>
        <tissue evidence="5">Muscle</tissue>
    </source>
</reference>
<dbReference type="Pfam" id="PF23758">
    <property type="entry name" value="TPR_HPS5"/>
    <property type="match status" value="1"/>
</dbReference>
<dbReference type="InterPro" id="IPR056499">
    <property type="entry name" value="Beta-prop_HPS5-like"/>
</dbReference>
<dbReference type="SUPFAM" id="SSF50978">
    <property type="entry name" value="WD40 repeat-like"/>
    <property type="match status" value="1"/>
</dbReference>
<sequence>MATDKSVGVRSTHILFEPYSMEDIFTVIKSNSRVKYTCFHVSEHYLALGATSGGVYLFKRVDLSFLRTVTSKEGVITQVSLAPDDSVVGFSTSRGHVIAFEHNAEKAPNQQQRLQVSYEHKGNQITCLQWNSASSRLFSGDDQGRVSVMNVSTSKAKNLFQISSSILLRLETRIVQLDMAQEHLLVSDFTRCYVCHTIREQYSQIGKKLREGEYGACFYPNTKPQDPPTIFAARPGSRLWEVDIKGQVQNTHQFKQALTMLPTSLVTFRKEYVPPSPDMHCRPQSVAFVKLHTIWTEDGLPLLFTWSDRGVYIIDPRLAEVILWNNEITGIKDTYCHKNDIYVYFIDGSLARYSLLKIEKVFTQLYEKELNIQFAQLLLNSYQYCSIINLCLHVPVSMVTSVMKKLGDSGRSNLVSGLSVVAGQMEEVQMEKKKDAVEFPTESAEAQRLKSGIYMVRPPPKREHLASAIPTRCHSSSPVHHPHGRSPNLHFSAVSRSTNNTPMRVHDSNISGKKKSMTGDFVRGSPVTISNSKHFETIETASKIPRQIVNYRPSPSNSSITSNETMDDSIAIKFENEDIPNKKIDVKHLDPIKAKESISIERYQENGEISRNSSSSNILSFLVKDKLSVVDTKANKVCAAHIDHVGDTFIISKDENLKQKSSSESNDLKSPYESLQPQKQESVPDIITRFEVQSENSTSLGNNVLCLVNGDTLSDKLNTSTTEQHFQSNASDKLSEVHLEREHDSKKICVVGEESSSHIVKNIDKENVLSPELRKDEKLQFSDLSNINRISLGSDSFKHNFEKGIFMDSVSADLNGNITLNISEPSVKESLDQSENSQLKEREVCVLRDKLSSDASLSIASKSDYQHLLYDTQPLYNCNEIKKFSCLYSKHINEHKLENLVETIPQSTIFPTSDLEDHGDVHLLQTVHTFEGDKSLCSSSDFTENGSDSIESTISDEVKKLCEQPKTTIAISPDLDGSYSSLYDTYNEIIDFEKPYRYLNMAMYGGGMILPPGLDLSIISGSDVVDTGVLELTKLKDSISSKLTSGKKVLLQNLKDLETKFKQMNSEPTPELLDVRVSKGKTNSEHPHFVPMGTRLDASLLHLTTDDVSYSEMESERRVKDNFWSFLPQISIQPLLKATENTRIFVIYSSKAVEICMKKLPQVTPLDVLYLTKSTGRYPDLFLVFMEQLVDSLSPQHWNSSIKKYFSNKQICWEWINHFLGQKKSKELKCSCGSPRPGSHRYLWKRGKFLEELIDTISPSNKLSELCYKSGYWLGYIHILKKQSLHEQLLSTVLQLGDIELLYQVGILSALSNYPEKWQNLLFLLSQRQTVMGEVLCLTCGNSYSELTPFPSSSAETPTNWKVTISWEKIGKLLVEALDSSTAVKLLQESKIPVGGLSASFYQACILSHLIEVQQSALAHRMLSRLESYLWSRRPTTISPEAHQILLKERRSETEDESKKQDLCSTVLGRFLEEPDSHWGITAKLKSSCSVCGLPLTAQTSAALRGITVCSCGHTYHKGCLPEAFCIQCLKTAPS</sequence>
<dbReference type="PANTHER" id="PTHR23287:SF18">
    <property type="entry name" value="BLOC-2 COMPLEX MEMBER HPS5"/>
    <property type="match status" value="1"/>
</dbReference>
<evidence type="ECO:0000259" key="3">
    <source>
        <dbReference type="Pfam" id="PF23758"/>
    </source>
</evidence>
<organism evidence="4 5">
    <name type="scientific">Limulus polyphemus</name>
    <name type="common">Atlantic horseshoe crab</name>
    <dbReference type="NCBI Taxonomy" id="6850"/>
    <lineage>
        <taxon>Eukaryota</taxon>
        <taxon>Metazoa</taxon>
        <taxon>Ecdysozoa</taxon>
        <taxon>Arthropoda</taxon>
        <taxon>Chelicerata</taxon>
        <taxon>Merostomata</taxon>
        <taxon>Xiphosura</taxon>
        <taxon>Limulidae</taxon>
        <taxon>Limulus</taxon>
    </lineage>
</organism>
<dbReference type="Proteomes" id="UP000694941">
    <property type="component" value="Unplaced"/>
</dbReference>
<name>A0ABM1B2Y8_LIMPO</name>
<feature type="region of interest" description="Disordered" evidence="1">
    <location>
        <begin position="498"/>
        <end position="525"/>
    </location>
</feature>
<proteinExistence type="predicted"/>
<accession>A0ABM1B2Y8</accession>
<evidence type="ECO:0000256" key="1">
    <source>
        <dbReference type="SAM" id="MobiDB-lite"/>
    </source>
</evidence>
<evidence type="ECO:0000313" key="4">
    <source>
        <dbReference type="Proteomes" id="UP000694941"/>
    </source>
</evidence>
<dbReference type="Gene3D" id="2.130.10.10">
    <property type="entry name" value="YVTN repeat-like/Quinoprotein amine dehydrogenase"/>
    <property type="match status" value="1"/>
</dbReference>
<dbReference type="Pfam" id="PF23756">
    <property type="entry name" value="Beta-prop_HPS5"/>
    <property type="match status" value="1"/>
</dbReference>
<dbReference type="InterPro" id="IPR015943">
    <property type="entry name" value="WD40/YVTN_repeat-like_dom_sf"/>
</dbReference>
<evidence type="ECO:0000259" key="2">
    <source>
        <dbReference type="Pfam" id="PF23756"/>
    </source>
</evidence>
<feature type="domain" description="HPS5-like beta-propeller" evidence="2">
    <location>
        <begin position="15"/>
        <end position="347"/>
    </location>
</feature>
<dbReference type="PANTHER" id="PTHR23287">
    <property type="entry name" value="RUBY-EYE2-LIKE PROTEIN"/>
    <property type="match status" value="1"/>
</dbReference>
<feature type="domain" description="HPS5 TPR" evidence="3">
    <location>
        <begin position="1140"/>
        <end position="1405"/>
    </location>
</feature>
<dbReference type="RefSeq" id="XP_013773737.2">
    <property type="nucleotide sequence ID" value="XM_013918283.2"/>
</dbReference>
<keyword evidence="4" id="KW-1185">Reference proteome</keyword>
<protein>
    <submittedName>
        <fullName evidence="5">Uncharacterized protein LOC106458744 isoform X4</fullName>
    </submittedName>
</protein>
<dbReference type="GeneID" id="106458744"/>
<dbReference type="InterPro" id="IPR036322">
    <property type="entry name" value="WD40_repeat_dom_sf"/>
</dbReference>
<feature type="region of interest" description="Disordered" evidence="1">
    <location>
        <begin position="660"/>
        <end position="680"/>
    </location>
</feature>